<protein>
    <submittedName>
        <fullName evidence="2">Uncharacterized protein</fullName>
    </submittedName>
</protein>
<accession>A0A9J6F1J1</accession>
<name>A0A9J6F1J1_RHIMP</name>
<dbReference type="PANTHER" id="PTHR21084:SF1">
    <property type="entry name" value="DENSE INCISORS"/>
    <property type="match status" value="1"/>
</dbReference>
<evidence type="ECO:0000256" key="1">
    <source>
        <dbReference type="SAM" id="MobiDB-lite"/>
    </source>
</evidence>
<dbReference type="InterPro" id="IPR026698">
    <property type="entry name" value="UPF_C3orf38"/>
</dbReference>
<organism evidence="2 3">
    <name type="scientific">Rhipicephalus microplus</name>
    <name type="common">Cattle tick</name>
    <name type="synonym">Boophilus microplus</name>
    <dbReference type="NCBI Taxonomy" id="6941"/>
    <lineage>
        <taxon>Eukaryota</taxon>
        <taxon>Metazoa</taxon>
        <taxon>Ecdysozoa</taxon>
        <taxon>Arthropoda</taxon>
        <taxon>Chelicerata</taxon>
        <taxon>Arachnida</taxon>
        <taxon>Acari</taxon>
        <taxon>Parasitiformes</taxon>
        <taxon>Ixodida</taxon>
        <taxon>Ixodoidea</taxon>
        <taxon>Ixodidae</taxon>
        <taxon>Rhipicephalinae</taxon>
        <taxon>Rhipicephalus</taxon>
        <taxon>Boophilus</taxon>
    </lineage>
</organism>
<dbReference type="Pfam" id="PF15008">
    <property type="entry name" value="DUF4518"/>
    <property type="match status" value="2"/>
</dbReference>
<proteinExistence type="predicted"/>
<dbReference type="PANTHER" id="PTHR21084">
    <property type="entry name" value="DENSE INCISORS"/>
    <property type="match status" value="1"/>
</dbReference>
<dbReference type="AlphaFoldDB" id="A0A9J6F1J1"/>
<evidence type="ECO:0000313" key="3">
    <source>
        <dbReference type="Proteomes" id="UP000821866"/>
    </source>
</evidence>
<sequence>MLTEREQQGLSKIIGALELADVIALAQTVTCKQVKLTERSEAERAILSGTQNPADLLRRKKILRELLFRYLWSESVFVAPALAKSDLINACLEHWQEDNALKSGQFPANGTNKTERHRRPASKRNWAPSSPTGSLHSLTLKEKSWDTSTSFRTASSELGSSPGSPSLSEYSAVGASVGLMLSVGGQKERPSCKHLHYCLLRSRKQQLRHIHSFDELRRQRAIARQALTTPDTLASLHLAAHSTDQQPLLWTIKDFVREEVVRQLSLVPLTHEPAQALAPDLQHVIRTQVQCFEKLAGRENPPRVLSIRGSEPASRFLWQLAGGARRMFHPNVRSVKCEVEEHGLARINVSGVVHEYNSCMGLFECGFGLVRDPNATATESDVWKLQFVEVILRVSRIGFITAAVLSTGEDDITMELECT</sequence>
<dbReference type="VEuPathDB" id="VectorBase:LOC119165523"/>
<evidence type="ECO:0000313" key="2">
    <source>
        <dbReference type="EMBL" id="KAH8040375.1"/>
    </source>
</evidence>
<dbReference type="EMBL" id="JABSTU010000001">
    <property type="protein sequence ID" value="KAH8040375.1"/>
    <property type="molecule type" value="Genomic_DNA"/>
</dbReference>
<comment type="caution">
    <text evidence="2">The sequence shown here is derived from an EMBL/GenBank/DDBJ whole genome shotgun (WGS) entry which is preliminary data.</text>
</comment>
<dbReference type="Proteomes" id="UP000821866">
    <property type="component" value="Chromosome 1"/>
</dbReference>
<gene>
    <name evidence="2" type="ORF">HPB51_010155</name>
</gene>
<reference evidence="2" key="1">
    <citation type="journal article" date="2020" name="Cell">
        <title>Large-Scale Comparative Analyses of Tick Genomes Elucidate Their Genetic Diversity and Vector Capacities.</title>
        <authorList>
            <consortium name="Tick Genome and Microbiome Consortium (TIGMIC)"/>
            <person name="Jia N."/>
            <person name="Wang J."/>
            <person name="Shi W."/>
            <person name="Du L."/>
            <person name="Sun Y."/>
            <person name="Zhan W."/>
            <person name="Jiang J.F."/>
            <person name="Wang Q."/>
            <person name="Zhang B."/>
            <person name="Ji P."/>
            <person name="Bell-Sakyi L."/>
            <person name="Cui X.M."/>
            <person name="Yuan T.T."/>
            <person name="Jiang B.G."/>
            <person name="Yang W.F."/>
            <person name="Lam T.T."/>
            <person name="Chang Q.C."/>
            <person name="Ding S.J."/>
            <person name="Wang X.J."/>
            <person name="Zhu J.G."/>
            <person name="Ruan X.D."/>
            <person name="Zhao L."/>
            <person name="Wei J.T."/>
            <person name="Ye R.Z."/>
            <person name="Que T.C."/>
            <person name="Du C.H."/>
            <person name="Zhou Y.H."/>
            <person name="Cheng J.X."/>
            <person name="Dai P.F."/>
            <person name="Guo W.B."/>
            <person name="Han X.H."/>
            <person name="Huang E.J."/>
            <person name="Li L.F."/>
            <person name="Wei W."/>
            <person name="Gao Y.C."/>
            <person name="Liu J.Z."/>
            <person name="Shao H.Z."/>
            <person name="Wang X."/>
            <person name="Wang C.C."/>
            <person name="Yang T.C."/>
            <person name="Huo Q.B."/>
            <person name="Li W."/>
            <person name="Chen H.Y."/>
            <person name="Chen S.E."/>
            <person name="Zhou L.G."/>
            <person name="Ni X.B."/>
            <person name="Tian J.H."/>
            <person name="Sheng Y."/>
            <person name="Liu T."/>
            <person name="Pan Y.S."/>
            <person name="Xia L.Y."/>
            <person name="Li J."/>
            <person name="Zhao F."/>
            <person name="Cao W.C."/>
        </authorList>
    </citation>
    <scope>NUCLEOTIDE SEQUENCE</scope>
    <source>
        <strain evidence="2">Rmic-2018</strain>
    </source>
</reference>
<reference evidence="2" key="2">
    <citation type="submission" date="2021-09" db="EMBL/GenBank/DDBJ databases">
        <authorList>
            <person name="Jia N."/>
            <person name="Wang J."/>
            <person name="Shi W."/>
            <person name="Du L."/>
            <person name="Sun Y."/>
            <person name="Zhan W."/>
            <person name="Jiang J."/>
            <person name="Wang Q."/>
            <person name="Zhang B."/>
            <person name="Ji P."/>
            <person name="Sakyi L.B."/>
            <person name="Cui X."/>
            <person name="Yuan T."/>
            <person name="Jiang B."/>
            <person name="Yang W."/>
            <person name="Lam T.T.-Y."/>
            <person name="Chang Q."/>
            <person name="Ding S."/>
            <person name="Wang X."/>
            <person name="Zhu J."/>
            <person name="Ruan X."/>
            <person name="Zhao L."/>
            <person name="Wei J."/>
            <person name="Que T."/>
            <person name="Du C."/>
            <person name="Cheng J."/>
            <person name="Dai P."/>
            <person name="Han X."/>
            <person name="Huang E."/>
            <person name="Gao Y."/>
            <person name="Liu J."/>
            <person name="Shao H."/>
            <person name="Ye R."/>
            <person name="Li L."/>
            <person name="Wei W."/>
            <person name="Wang X."/>
            <person name="Wang C."/>
            <person name="Huo Q."/>
            <person name="Li W."/>
            <person name="Guo W."/>
            <person name="Chen H."/>
            <person name="Chen S."/>
            <person name="Zhou L."/>
            <person name="Zhou L."/>
            <person name="Ni X."/>
            <person name="Tian J."/>
            <person name="Zhou Y."/>
            <person name="Sheng Y."/>
            <person name="Liu T."/>
            <person name="Pan Y."/>
            <person name="Xia L."/>
            <person name="Li J."/>
            <person name="Zhao F."/>
            <person name="Cao W."/>
        </authorList>
    </citation>
    <scope>NUCLEOTIDE SEQUENCE</scope>
    <source>
        <strain evidence="2">Rmic-2018</strain>
        <tissue evidence="2">Larvae</tissue>
    </source>
</reference>
<keyword evidence="3" id="KW-1185">Reference proteome</keyword>
<feature type="compositionally biased region" description="Polar residues" evidence="1">
    <location>
        <begin position="127"/>
        <end position="137"/>
    </location>
</feature>
<feature type="region of interest" description="Disordered" evidence="1">
    <location>
        <begin position="102"/>
        <end position="139"/>
    </location>
</feature>